<evidence type="ECO:0000313" key="2">
    <source>
        <dbReference type="Proteomes" id="UP001595851"/>
    </source>
</evidence>
<proteinExistence type="predicted"/>
<protein>
    <submittedName>
        <fullName evidence="1">Uncharacterized protein</fullName>
    </submittedName>
</protein>
<name>A0ABV8GQI0_9ACTN</name>
<dbReference type="RefSeq" id="WP_379536037.1">
    <property type="nucleotide sequence ID" value="NZ_JBHSBI010000064.1"/>
</dbReference>
<evidence type="ECO:0000313" key="1">
    <source>
        <dbReference type="EMBL" id="MFC4016246.1"/>
    </source>
</evidence>
<dbReference type="EMBL" id="JBHSBI010000064">
    <property type="protein sequence ID" value="MFC4016246.1"/>
    <property type="molecule type" value="Genomic_DNA"/>
</dbReference>
<keyword evidence="2" id="KW-1185">Reference proteome</keyword>
<dbReference type="Proteomes" id="UP001595851">
    <property type="component" value="Unassembled WGS sequence"/>
</dbReference>
<dbReference type="SUPFAM" id="SSF82171">
    <property type="entry name" value="DPP6 N-terminal domain-like"/>
    <property type="match status" value="1"/>
</dbReference>
<sequence>MDDAERWVVRMSDWQITDRAEFRYRGITDIIASPDRNRLGFAYFDGHAVDGIWTAWDDNVESTPVRGRWFPMDVSPDGRHWLGGAWHDIVVGNFAGSEIRLNEDGQWDHWDFTPGACFLNPEQVLVVGRHDDKKNRHLLFRTDTLEPIGRIAYPAQFPDEQDSGFVRGHGDDTWLTMHIPGYGRPDEGRLRRWTSGP</sequence>
<organism evidence="1 2">
    <name type="scientific">Nonomuraea purpurea</name>
    <dbReference type="NCBI Taxonomy" id="1849276"/>
    <lineage>
        <taxon>Bacteria</taxon>
        <taxon>Bacillati</taxon>
        <taxon>Actinomycetota</taxon>
        <taxon>Actinomycetes</taxon>
        <taxon>Streptosporangiales</taxon>
        <taxon>Streptosporangiaceae</taxon>
        <taxon>Nonomuraea</taxon>
    </lineage>
</organism>
<accession>A0ABV8GQI0</accession>
<reference evidence="2" key="1">
    <citation type="journal article" date="2019" name="Int. J. Syst. Evol. Microbiol.">
        <title>The Global Catalogue of Microorganisms (GCM) 10K type strain sequencing project: providing services to taxonomists for standard genome sequencing and annotation.</title>
        <authorList>
            <consortium name="The Broad Institute Genomics Platform"/>
            <consortium name="The Broad Institute Genome Sequencing Center for Infectious Disease"/>
            <person name="Wu L."/>
            <person name="Ma J."/>
        </authorList>
    </citation>
    <scope>NUCLEOTIDE SEQUENCE [LARGE SCALE GENOMIC DNA]</scope>
    <source>
        <strain evidence="2">TBRC 1276</strain>
    </source>
</reference>
<gene>
    <name evidence="1" type="ORF">ACFOY2_54190</name>
</gene>
<comment type="caution">
    <text evidence="1">The sequence shown here is derived from an EMBL/GenBank/DDBJ whole genome shotgun (WGS) entry which is preliminary data.</text>
</comment>